<gene>
    <name evidence="2" type="ORF">GCM10009039_01730</name>
</gene>
<evidence type="ECO:0000313" key="2">
    <source>
        <dbReference type="EMBL" id="GGL47084.1"/>
    </source>
</evidence>
<dbReference type="Proteomes" id="UP000607197">
    <property type="component" value="Unassembled WGS sequence"/>
</dbReference>
<name>A0A830FH92_9EURY</name>
<organism evidence="2 3">
    <name type="scientific">Halocalculus aciditolerans</name>
    <dbReference type="NCBI Taxonomy" id="1383812"/>
    <lineage>
        <taxon>Archaea</taxon>
        <taxon>Methanobacteriati</taxon>
        <taxon>Methanobacteriota</taxon>
        <taxon>Stenosarchaea group</taxon>
        <taxon>Halobacteria</taxon>
        <taxon>Halobacteriales</taxon>
        <taxon>Halobacteriaceae</taxon>
        <taxon>Halocalculus</taxon>
    </lineage>
</organism>
<evidence type="ECO:0000256" key="1">
    <source>
        <dbReference type="SAM" id="Phobius"/>
    </source>
</evidence>
<reference evidence="2" key="2">
    <citation type="submission" date="2020-09" db="EMBL/GenBank/DDBJ databases">
        <authorList>
            <person name="Sun Q."/>
            <person name="Ohkuma M."/>
        </authorList>
    </citation>
    <scope>NUCLEOTIDE SEQUENCE</scope>
    <source>
        <strain evidence="2">JCM 19596</strain>
    </source>
</reference>
<proteinExistence type="predicted"/>
<sequence length="105" mass="10727">MLYADAALTGSVVYPLLFAALAASGLAALFDYGRLSGGLFVAAGLLALVQAFLLALGGGSLLLTVELGALGFVGIVGGFRRMKELGDEAEFGDDEQGDEGKREAE</sequence>
<protein>
    <submittedName>
        <fullName evidence="2">Uncharacterized protein</fullName>
    </submittedName>
</protein>
<keyword evidence="1" id="KW-1133">Transmembrane helix</keyword>
<dbReference type="AlphaFoldDB" id="A0A830FH92"/>
<keyword evidence="1" id="KW-0472">Membrane</keyword>
<feature type="transmembrane region" description="Helical" evidence="1">
    <location>
        <begin position="37"/>
        <end position="55"/>
    </location>
</feature>
<feature type="transmembrane region" description="Helical" evidence="1">
    <location>
        <begin position="12"/>
        <end position="30"/>
    </location>
</feature>
<keyword evidence="1" id="KW-0812">Transmembrane</keyword>
<dbReference type="EMBL" id="BMPG01000001">
    <property type="protein sequence ID" value="GGL47084.1"/>
    <property type="molecule type" value="Genomic_DNA"/>
</dbReference>
<reference evidence="2" key="1">
    <citation type="journal article" date="2014" name="Int. J. Syst. Evol. Microbiol.">
        <title>Complete genome sequence of Corynebacterium casei LMG S-19264T (=DSM 44701T), isolated from a smear-ripened cheese.</title>
        <authorList>
            <consortium name="US DOE Joint Genome Institute (JGI-PGF)"/>
            <person name="Walter F."/>
            <person name="Albersmeier A."/>
            <person name="Kalinowski J."/>
            <person name="Ruckert C."/>
        </authorList>
    </citation>
    <scope>NUCLEOTIDE SEQUENCE</scope>
    <source>
        <strain evidence="2">JCM 19596</strain>
    </source>
</reference>
<accession>A0A830FH92</accession>
<keyword evidence="3" id="KW-1185">Reference proteome</keyword>
<comment type="caution">
    <text evidence="2">The sequence shown here is derived from an EMBL/GenBank/DDBJ whole genome shotgun (WGS) entry which is preliminary data.</text>
</comment>
<evidence type="ECO:0000313" key="3">
    <source>
        <dbReference type="Proteomes" id="UP000607197"/>
    </source>
</evidence>